<evidence type="ECO:0000256" key="1">
    <source>
        <dbReference type="SAM" id="MobiDB-lite"/>
    </source>
</evidence>
<reference evidence="3" key="1">
    <citation type="journal article" date="2008" name="Nat. Genet.">
        <title>The Pristionchus pacificus genome provides a unique perspective on nematode lifestyle and parasitism.</title>
        <authorList>
            <person name="Dieterich C."/>
            <person name="Clifton S.W."/>
            <person name="Schuster L.N."/>
            <person name="Chinwalla A."/>
            <person name="Delehaunty K."/>
            <person name="Dinkelacker I."/>
            <person name="Fulton L."/>
            <person name="Fulton R."/>
            <person name="Godfrey J."/>
            <person name="Minx P."/>
            <person name="Mitreva M."/>
            <person name="Roeseler W."/>
            <person name="Tian H."/>
            <person name="Witte H."/>
            <person name="Yang S.P."/>
            <person name="Wilson R.K."/>
            <person name="Sommer R.J."/>
        </authorList>
    </citation>
    <scope>NUCLEOTIDE SEQUENCE [LARGE SCALE GENOMIC DNA]</scope>
    <source>
        <strain evidence="3">PS312</strain>
    </source>
</reference>
<keyword evidence="3" id="KW-1185">Reference proteome</keyword>
<sequence length="68" mass="7604">MEALRNSMKTDFNVTSSGANEASTGKMSVPIVITTLENPKSQRFRGLIFLAVPDSFGFVRFCRKRPHI</sequence>
<evidence type="ECO:0000313" key="2">
    <source>
        <dbReference type="EnsemblMetazoa" id="PPA44527.1"/>
    </source>
</evidence>
<evidence type="ECO:0000313" key="3">
    <source>
        <dbReference type="Proteomes" id="UP000005239"/>
    </source>
</evidence>
<dbReference type="Proteomes" id="UP000005239">
    <property type="component" value="Unassembled WGS sequence"/>
</dbReference>
<name>A0A2A6BTI3_PRIPA</name>
<dbReference type="AlphaFoldDB" id="A0A2A6BTI3"/>
<feature type="compositionally biased region" description="Polar residues" evidence="1">
    <location>
        <begin position="7"/>
        <end position="22"/>
    </location>
</feature>
<feature type="region of interest" description="Disordered" evidence="1">
    <location>
        <begin position="1"/>
        <end position="22"/>
    </location>
</feature>
<dbReference type="EnsemblMetazoa" id="PPA44527.1">
    <property type="protein sequence ID" value="PPA44527.1"/>
    <property type="gene ID" value="WBGene00282896"/>
</dbReference>
<proteinExistence type="predicted"/>
<accession>A0A2A6BTI3</accession>
<protein>
    <submittedName>
        <fullName evidence="2">Uncharacterized protein</fullName>
    </submittedName>
</protein>
<accession>A0A8R1YZR4</accession>
<gene>
    <name evidence="2" type="primary">WBGene00282896</name>
</gene>
<organism evidence="2 3">
    <name type="scientific">Pristionchus pacificus</name>
    <name type="common">Parasitic nematode worm</name>
    <dbReference type="NCBI Taxonomy" id="54126"/>
    <lineage>
        <taxon>Eukaryota</taxon>
        <taxon>Metazoa</taxon>
        <taxon>Ecdysozoa</taxon>
        <taxon>Nematoda</taxon>
        <taxon>Chromadorea</taxon>
        <taxon>Rhabditida</taxon>
        <taxon>Rhabditina</taxon>
        <taxon>Diplogasteromorpha</taxon>
        <taxon>Diplogasteroidea</taxon>
        <taxon>Neodiplogasteridae</taxon>
        <taxon>Pristionchus</taxon>
    </lineage>
</organism>
<reference evidence="2" key="2">
    <citation type="submission" date="2022-06" db="UniProtKB">
        <authorList>
            <consortium name="EnsemblMetazoa"/>
        </authorList>
    </citation>
    <scope>IDENTIFICATION</scope>
    <source>
        <strain evidence="2">PS312</strain>
    </source>
</reference>